<sequence>MNNKVTEIFGIAGSGKTTYACDQREYELLTLSRWKKAAIYLWAVFSEMNVLAKSVKATGSLRYIRALSFVLYKLKMVSVFKKKNKNNYLYDQGPIFNYVLLRTLINYSNHSGLQKELDEIFNRIKNNLDESIYLECDLKVAIDRIFEREKNHIYKNMSRSKALKDLELWQQEYDRVAELLASKRIHANDQESVRQ</sequence>
<keyword evidence="2" id="KW-1185">Reference proteome</keyword>
<name>A0A8J7S8I5_9BACT</name>
<protein>
    <submittedName>
        <fullName evidence="1">Uncharacterized protein</fullName>
    </submittedName>
</protein>
<dbReference type="EMBL" id="JAFIDN010000018">
    <property type="protein sequence ID" value="MBP3193933.1"/>
    <property type="molecule type" value="Genomic_DNA"/>
</dbReference>
<dbReference type="SUPFAM" id="SSF52540">
    <property type="entry name" value="P-loop containing nucleoside triphosphate hydrolases"/>
    <property type="match status" value="1"/>
</dbReference>
<dbReference type="AlphaFoldDB" id="A0A8J7S8I5"/>
<dbReference type="RefSeq" id="WP_210513393.1">
    <property type="nucleotide sequence ID" value="NZ_JAFIDN010000018.1"/>
</dbReference>
<dbReference type="Proteomes" id="UP000673975">
    <property type="component" value="Unassembled WGS sequence"/>
</dbReference>
<evidence type="ECO:0000313" key="1">
    <source>
        <dbReference type="EMBL" id="MBP3193933.1"/>
    </source>
</evidence>
<proteinExistence type="predicted"/>
<comment type="caution">
    <text evidence="1">The sequence shown here is derived from an EMBL/GenBank/DDBJ whole genome shotgun (WGS) entry which is preliminary data.</text>
</comment>
<gene>
    <name evidence="1" type="ORF">NATSA_14745</name>
</gene>
<dbReference type="Gene3D" id="3.40.50.300">
    <property type="entry name" value="P-loop containing nucleotide triphosphate hydrolases"/>
    <property type="match status" value="1"/>
</dbReference>
<organism evidence="1 2">
    <name type="scientific">Natronogracilivirga saccharolytica</name>
    <dbReference type="NCBI Taxonomy" id="2812953"/>
    <lineage>
        <taxon>Bacteria</taxon>
        <taxon>Pseudomonadati</taxon>
        <taxon>Balneolota</taxon>
        <taxon>Balneolia</taxon>
        <taxon>Balneolales</taxon>
        <taxon>Cyclonatronaceae</taxon>
        <taxon>Natronogracilivirga</taxon>
    </lineage>
</organism>
<reference evidence="1" key="1">
    <citation type="submission" date="2021-02" db="EMBL/GenBank/DDBJ databases">
        <title>Natronogracilivirga saccharolytica gen. nov. sp. nov. a new anaerobic, haloalkiliphilic carbohydrate-fermenting bacterium from soda lake and proposing of Cyclonatronumiaceae fam. nov. in the phylum Balneolaeota.</title>
        <authorList>
            <person name="Zhilina T.N."/>
            <person name="Sorokin D.Y."/>
            <person name="Zavarzina D.G."/>
            <person name="Toshchakov S.V."/>
            <person name="Kublanov I.V."/>
        </authorList>
    </citation>
    <scope>NUCLEOTIDE SEQUENCE</scope>
    <source>
        <strain evidence="1">Z-1702</strain>
    </source>
</reference>
<dbReference type="InterPro" id="IPR027417">
    <property type="entry name" value="P-loop_NTPase"/>
</dbReference>
<accession>A0A8J7S8I5</accession>
<evidence type="ECO:0000313" key="2">
    <source>
        <dbReference type="Proteomes" id="UP000673975"/>
    </source>
</evidence>